<feature type="transmembrane region" description="Helical" evidence="1">
    <location>
        <begin position="84"/>
        <end position="117"/>
    </location>
</feature>
<dbReference type="AlphaFoldDB" id="A0A6C2YIZ5"/>
<sequence>MSILSRMLLALAFGVAVSMLYRITGPQDRGNRSRLASSLVLLSVLIAMVTQVVGDSVARAFSLVGALSVVRFRTPLEDTRDTAFVLFAVILGMAVGVGQPLLAGIGFGIGAIAAAGYRFHAGSDLPRSWQVEISRTAALATASADLTDTLRGFCTKVECWATRIHKKGECTEFRYQITPRIDLDPSEIIALLTAIDGVQSVEISPSK</sequence>
<accession>A0A6C2YIZ5</accession>
<keyword evidence="3" id="KW-1185">Reference proteome</keyword>
<evidence type="ECO:0000256" key="1">
    <source>
        <dbReference type="SAM" id="Phobius"/>
    </source>
</evidence>
<dbReference type="EMBL" id="LR593887">
    <property type="protein sequence ID" value="VTR97535.1"/>
    <property type="molecule type" value="Genomic_DNA"/>
</dbReference>
<dbReference type="KEGG" id="tim:GMBLW1_29050"/>
<protein>
    <recommendedName>
        <fullName evidence="4">DUF4956 domain-containing protein</fullName>
    </recommendedName>
</protein>
<dbReference type="Proteomes" id="UP000464378">
    <property type="component" value="Chromosome"/>
</dbReference>
<dbReference type="InParanoid" id="A0A6C2YIZ5"/>
<keyword evidence="1" id="KW-0472">Membrane</keyword>
<evidence type="ECO:0008006" key="4">
    <source>
        <dbReference type="Google" id="ProtNLM"/>
    </source>
</evidence>
<evidence type="ECO:0000313" key="2">
    <source>
        <dbReference type="EMBL" id="VIP01055.1"/>
    </source>
</evidence>
<reference evidence="2" key="1">
    <citation type="submission" date="2019-04" db="EMBL/GenBank/DDBJ databases">
        <authorList>
            <consortium name="Science for Life Laboratories"/>
        </authorList>
    </citation>
    <scope>NUCLEOTIDE SEQUENCE</scope>
    <source>
        <strain evidence="2">MBLW1</strain>
    </source>
</reference>
<dbReference type="EMBL" id="LR586016">
    <property type="protein sequence ID" value="VIP01055.1"/>
    <property type="molecule type" value="Genomic_DNA"/>
</dbReference>
<dbReference type="InterPro" id="IPR032531">
    <property type="entry name" value="DUF4956"/>
</dbReference>
<feature type="transmembrane region" description="Helical" evidence="1">
    <location>
        <begin position="6"/>
        <end position="23"/>
    </location>
</feature>
<proteinExistence type="predicted"/>
<keyword evidence="1" id="KW-1133">Transmembrane helix</keyword>
<evidence type="ECO:0000313" key="3">
    <source>
        <dbReference type="Proteomes" id="UP000464378"/>
    </source>
</evidence>
<dbReference type="Pfam" id="PF16316">
    <property type="entry name" value="DUF4956"/>
    <property type="match status" value="1"/>
</dbReference>
<organism evidence="2">
    <name type="scientific">Tuwongella immobilis</name>
    <dbReference type="NCBI Taxonomy" id="692036"/>
    <lineage>
        <taxon>Bacteria</taxon>
        <taxon>Pseudomonadati</taxon>
        <taxon>Planctomycetota</taxon>
        <taxon>Planctomycetia</taxon>
        <taxon>Gemmatales</taxon>
        <taxon>Gemmataceae</taxon>
        <taxon>Tuwongella</taxon>
    </lineage>
</organism>
<feature type="transmembrane region" description="Helical" evidence="1">
    <location>
        <begin position="35"/>
        <end position="54"/>
    </location>
</feature>
<name>A0A6C2YIZ5_9BACT</name>
<keyword evidence="1" id="KW-0812">Transmembrane</keyword>
<gene>
    <name evidence="2" type="ORF">GMBLW1_29050</name>
</gene>